<protein>
    <submittedName>
        <fullName evidence="2">EDD, DegV family domain protein</fullName>
    </submittedName>
</protein>
<comment type="caution">
    <text evidence="2">The sequence shown here is derived from an EMBL/GenBank/DDBJ whole genome shotgun (WGS) entry which is preliminary data.</text>
</comment>
<organism evidence="2 3">
    <name type="scientific">Mycobacterium kansasii</name>
    <dbReference type="NCBI Taxonomy" id="1768"/>
    <lineage>
        <taxon>Bacteria</taxon>
        <taxon>Bacillati</taxon>
        <taxon>Actinomycetota</taxon>
        <taxon>Actinomycetes</taxon>
        <taxon>Mycobacteriales</taxon>
        <taxon>Mycobacteriaceae</taxon>
        <taxon>Mycobacterium</taxon>
    </lineage>
</organism>
<name>A0A1V3XIE5_MYCKA</name>
<keyword evidence="1" id="KW-0446">Lipid-binding</keyword>
<dbReference type="AlphaFoldDB" id="A0A1V3XIE5"/>
<dbReference type="SUPFAM" id="SSF82549">
    <property type="entry name" value="DAK1/DegV-like"/>
    <property type="match status" value="1"/>
</dbReference>
<reference evidence="2 3" key="1">
    <citation type="submission" date="2017-02" db="EMBL/GenBank/DDBJ databases">
        <title>Complete genome sequences of Mycobacterium kansasii strains isolated from rhesus macaques.</title>
        <authorList>
            <person name="Panda A."/>
            <person name="Nagaraj S."/>
            <person name="Zhao X."/>
            <person name="Tettelin H."/>
            <person name="Detolla L.J."/>
        </authorList>
    </citation>
    <scope>NUCLEOTIDE SEQUENCE [LARGE SCALE GENOMIC DNA]</scope>
    <source>
        <strain evidence="2 3">11-3813</strain>
    </source>
</reference>
<dbReference type="PROSITE" id="PS51482">
    <property type="entry name" value="DEGV"/>
    <property type="match status" value="1"/>
</dbReference>
<dbReference type="InterPro" id="IPR043168">
    <property type="entry name" value="DegV_C"/>
</dbReference>
<evidence type="ECO:0000313" key="2">
    <source>
        <dbReference type="EMBL" id="OOK78983.1"/>
    </source>
</evidence>
<dbReference type="PANTHER" id="PTHR33434">
    <property type="entry name" value="DEGV DOMAIN-CONTAINING PROTEIN DR_1986-RELATED"/>
    <property type="match status" value="1"/>
</dbReference>
<dbReference type="PANTHER" id="PTHR33434:SF2">
    <property type="entry name" value="FATTY ACID-BINDING PROTEIN TM_1468"/>
    <property type="match status" value="1"/>
</dbReference>
<dbReference type="NCBIfam" id="TIGR00762">
    <property type="entry name" value="DegV"/>
    <property type="match status" value="1"/>
</dbReference>
<dbReference type="Proteomes" id="UP000189229">
    <property type="component" value="Unassembled WGS sequence"/>
</dbReference>
<dbReference type="InterPro" id="IPR003797">
    <property type="entry name" value="DegV"/>
</dbReference>
<evidence type="ECO:0000313" key="3">
    <source>
        <dbReference type="Proteomes" id="UP000189229"/>
    </source>
</evidence>
<accession>A0A1V3XIE5</accession>
<sequence length="311" mass="32444">MSVVVVTDTSARLPADLRDTWAIREVPLHILLDGADLRDGVDEIPADIYQRHATTAAATPAELDAAYRQALADSDGDGVVAVHISSGLSGTCRAAELTAAGLGPAVRVIDSKSAAMGTGFTVLAAARAAAAGNDLDAVARAAQEAVRRTQAFIVVHRLDNLRRSGRIGGAKAWLGTALALKPILRIDDGKLVLAQRVRTVKHAMAAMIDRVCEVVGEGPAAVAVHHVANSGGAGEVAAELARRLPAGEPAIVTDLGPVLAVHVGAGRSQSACTLTVSAEAVRPVGQRPSFLSGWDRSRYRSARWRRGNSRY</sequence>
<dbReference type="EMBL" id="MVBM01000002">
    <property type="protein sequence ID" value="OOK78983.1"/>
    <property type="molecule type" value="Genomic_DNA"/>
</dbReference>
<gene>
    <name evidence="2" type="ORF">BZL30_1742</name>
</gene>
<dbReference type="Gene3D" id="3.40.50.10170">
    <property type="match status" value="1"/>
</dbReference>
<dbReference type="GO" id="GO:0008289">
    <property type="term" value="F:lipid binding"/>
    <property type="evidence" value="ECO:0007669"/>
    <property type="project" value="UniProtKB-KW"/>
</dbReference>
<proteinExistence type="predicted"/>
<evidence type="ECO:0000256" key="1">
    <source>
        <dbReference type="ARBA" id="ARBA00023121"/>
    </source>
</evidence>
<dbReference type="InterPro" id="IPR050270">
    <property type="entry name" value="DegV_domain_contain"/>
</dbReference>
<dbReference type="Pfam" id="PF02645">
    <property type="entry name" value="DegV"/>
    <property type="match status" value="1"/>
</dbReference>
<dbReference type="Gene3D" id="3.30.1180.10">
    <property type="match status" value="1"/>
</dbReference>